<comment type="caution">
    <text evidence="5">The sequence shown here is derived from an EMBL/GenBank/DDBJ whole genome shotgun (WGS) entry which is preliminary data.</text>
</comment>
<evidence type="ECO:0000313" key="6">
    <source>
        <dbReference type="Proteomes" id="UP000567293"/>
    </source>
</evidence>
<sequence length="296" mass="31852">FTAARLANGKTVQYRNWNGCVPPAGQQTCAAPADPLGGQEVIVSGPNAGKSVFTAGYPCANPFACFVNPLIVQNNQYTAAASALYEGGILEVKKRFSNSFTVLGNYTYSKGFDTSTDFNSDYGPQDPTNLGLDRGLSAFDERHKVVIAGVFDSPWKSPVISGFQLAPIFSYNSGHPFNLLAGGEVNGNNHTTNQRPIGAGRDTGLGPSYTTFDMRLSWHHKVQEKATLLLTAEGFNIANHTNFASVNNEVGPVFGFEPGFTTFNVHGSRLLSPSQPLGFTSAFPKREIQLGLRLTF</sequence>
<keyword evidence="2" id="KW-0472">Membrane</keyword>
<dbReference type="InterPro" id="IPR057601">
    <property type="entry name" value="Oar-like_b-barrel"/>
</dbReference>
<protein>
    <recommendedName>
        <fullName evidence="4">TonB-dependent transporter Oar-like beta-barrel domain-containing protein</fullName>
    </recommendedName>
</protein>
<evidence type="ECO:0000313" key="5">
    <source>
        <dbReference type="EMBL" id="MBA0083685.1"/>
    </source>
</evidence>
<keyword evidence="6" id="KW-1185">Reference proteome</keyword>
<proteinExistence type="predicted"/>
<comment type="subcellular location">
    <subcellularLocation>
        <location evidence="1">Cell outer membrane</location>
    </subcellularLocation>
</comment>
<gene>
    <name evidence="5" type="ORF">HRJ53_01685</name>
</gene>
<evidence type="ECO:0000256" key="2">
    <source>
        <dbReference type="ARBA" id="ARBA00023136"/>
    </source>
</evidence>
<evidence type="ECO:0000256" key="3">
    <source>
        <dbReference type="ARBA" id="ARBA00023237"/>
    </source>
</evidence>
<keyword evidence="3" id="KW-0998">Cell outer membrane</keyword>
<reference evidence="5" key="1">
    <citation type="submission" date="2020-06" db="EMBL/GenBank/DDBJ databases">
        <title>Legume-microbial interactions unlock mineral nutrients during tropical forest succession.</title>
        <authorList>
            <person name="Epihov D.Z."/>
        </authorList>
    </citation>
    <scope>NUCLEOTIDE SEQUENCE [LARGE SCALE GENOMIC DNA]</scope>
    <source>
        <strain evidence="5">Pan2503</strain>
    </source>
</reference>
<name>A0A7V8SV04_9BACT</name>
<dbReference type="InterPro" id="IPR036942">
    <property type="entry name" value="Beta-barrel_TonB_sf"/>
</dbReference>
<dbReference type="GO" id="GO:0009279">
    <property type="term" value="C:cell outer membrane"/>
    <property type="evidence" value="ECO:0007669"/>
    <property type="project" value="UniProtKB-SubCell"/>
</dbReference>
<dbReference type="Proteomes" id="UP000567293">
    <property type="component" value="Unassembled WGS sequence"/>
</dbReference>
<feature type="non-terminal residue" evidence="5">
    <location>
        <position position="1"/>
    </location>
</feature>
<evidence type="ECO:0000256" key="1">
    <source>
        <dbReference type="ARBA" id="ARBA00004442"/>
    </source>
</evidence>
<feature type="domain" description="TonB-dependent transporter Oar-like beta-barrel" evidence="4">
    <location>
        <begin position="69"/>
        <end position="196"/>
    </location>
</feature>
<dbReference type="Pfam" id="PF25183">
    <property type="entry name" value="OMP_b-brl_4"/>
    <property type="match status" value="1"/>
</dbReference>
<evidence type="ECO:0000259" key="4">
    <source>
        <dbReference type="Pfam" id="PF25183"/>
    </source>
</evidence>
<dbReference type="EMBL" id="JACDQQ010000172">
    <property type="protein sequence ID" value="MBA0083685.1"/>
    <property type="molecule type" value="Genomic_DNA"/>
</dbReference>
<accession>A0A7V8SV04</accession>
<dbReference type="SUPFAM" id="SSF56935">
    <property type="entry name" value="Porins"/>
    <property type="match status" value="1"/>
</dbReference>
<organism evidence="5 6">
    <name type="scientific">Candidatus Acidiferrum panamense</name>
    <dbReference type="NCBI Taxonomy" id="2741543"/>
    <lineage>
        <taxon>Bacteria</taxon>
        <taxon>Pseudomonadati</taxon>
        <taxon>Acidobacteriota</taxon>
        <taxon>Terriglobia</taxon>
        <taxon>Candidatus Acidiferrales</taxon>
        <taxon>Candidatus Acidiferrum</taxon>
    </lineage>
</organism>
<dbReference type="Gene3D" id="2.40.170.20">
    <property type="entry name" value="TonB-dependent receptor, beta-barrel domain"/>
    <property type="match status" value="1"/>
</dbReference>
<dbReference type="AlphaFoldDB" id="A0A7V8SV04"/>